<organism evidence="2 3">
    <name type="scientific">Pseudomyxococcus hansupus</name>
    <dbReference type="NCBI Taxonomy" id="1297742"/>
    <lineage>
        <taxon>Bacteria</taxon>
        <taxon>Pseudomonadati</taxon>
        <taxon>Myxococcota</taxon>
        <taxon>Myxococcia</taxon>
        <taxon>Myxococcales</taxon>
        <taxon>Cystobacterineae</taxon>
        <taxon>Myxococcaceae</taxon>
        <taxon>Pseudomyxococcus</taxon>
    </lineage>
</organism>
<keyword evidence="1" id="KW-1133">Transmembrane helix</keyword>
<name>A0A0H4X707_9BACT</name>
<dbReference type="InterPro" id="IPR012902">
    <property type="entry name" value="N_methyl_site"/>
</dbReference>
<dbReference type="AlphaFoldDB" id="A0A0H4X707"/>
<reference evidence="2 3" key="1">
    <citation type="journal article" date="2016" name="PLoS ONE">
        <title>Complete Genome Sequence and Comparative Genomics of a Novel Myxobacterium Myxococcus hansupus.</title>
        <authorList>
            <person name="Sharma G."/>
            <person name="Narwani T."/>
            <person name="Subramanian S."/>
        </authorList>
    </citation>
    <scope>NUCLEOTIDE SEQUENCE [LARGE SCALE GENOMIC DNA]</scope>
    <source>
        <strain evidence="3">mixupus</strain>
    </source>
</reference>
<accession>A0A0H4X707</accession>
<keyword evidence="3" id="KW-1185">Reference proteome</keyword>
<dbReference type="Proteomes" id="UP000009026">
    <property type="component" value="Chromosome"/>
</dbReference>
<gene>
    <name evidence="2" type="ORF">A176_006640</name>
</gene>
<evidence type="ECO:0000256" key="1">
    <source>
        <dbReference type="SAM" id="Phobius"/>
    </source>
</evidence>
<dbReference type="EMBL" id="CP012109">
    <property type="protein sequence ID" value="AKQ69728.1"/>
    <property type="molecule type" value="Genomic_DNA"/>
</dbReference>
<dbReference type="Pfam" id="PF07963">
    <property type="entry name" value="N_methyl"/>
    <property type="match status" value="1"/>
</dbReference>
<dbReference type="PROSITE" id="PS00409">
    <property type="entry name" value="PROKAR_NTER_METHYL"/>
    <property type="match status" value="1"/>
</dbReference>
<feature type="transmembrane region" description="Helical" evidence="1">
    <location>
        <begin position="21"/>
        <end position="39"/>
    </location>
</feature>
<proteinExistence type="predicted"/>
<sequence length="410" mass="44921">MRTRFIQAASRASRGFTLIEVMIASAIGIIVLAVGLMAATQMQRRALFEEQTMTAQTTGRAIKELLAADLMRTGAGMGNAPINFHDMRRHSAIQVWTEPDLSTAVVTRPFLADPNFALPPADYAAFTSDVLQLHWGDTRGMVTLQSQNCSFPNVRESSQVYCTALNPSTLLQPTTTPTVPAFAVNPNRQLACHLRVTGVDSGTRRVTVEPGMGADNTTFGPCSDAPSGNFWNDDPTGGSSWFIMRAQSASYRVNWAGGTPALEYLAPGAADWVVVSRDVERLKVRLAVTSVAPPLGVLRWFPDVANGRPNPIDECTIDTCPIELHPEHELAPPGTPEELRDRLWQRVREVEVTLTVRTAKQDRDAFNPALPMALDAEGFPIDGYKRRTFTFRVTLRNFAAGGLLPRLTET</sequence>
<dbReference type="STRING" id="1297742.A176_006640"/>
<dbReference type="eggNOG" id="COG4966">
    <property type="taxonomic scope" value="Bacteria"/>
</dbReference>
<dbReference type="RefSeq" id="WP_002638081.1">
    <property type="nucleotide sequence ID" value="NZ_CP012109.1"/>
</dbReference>
<dbReference type="KEGG" id="mym:A176_006640"/>
<evidence type="ECO:0000313" key="2">
    <source>
        <dbReference type="EMBL" id="AKQ69728.1"/>
    </source>
</evidence>
<keyword evidence="1" id="KW-0472">Membrane</keyword>
<dbReference type="PATRIC" id="fig|1297742.4.peg.6737"/>
<keyword evidence="1" id="KW-0812">Transmembrane</keyword>
<evidence type="ECO:0000313" key="3">
    <source>
        <dbReference type="Proteomes" id="UP000009026"/>
    </source>
</evidence>
<protein>
    <submittedName>
        <fullName evidence="2">Type IV fimbrial biogenesis protein PilW</fullName>
    </submittedName>
</protein>